<dbReference type="InterPro" id="IPR028871">
    <property type="entry name" value="BlueCu_1_BS"/>
</dbReference>
<dbReference type="NCBIfam" id="TIGR03102">
    <property type="entry name" value="halo_cynanin"/>
    <property type="match status" value="1"/>
</dbReference>
<keyword evidence="9" id="KW-0812">Transmembrane</keyword>
<dbReference type="GO" id="GO:0016020">
    <property type="term" value="C:membrane"/>
    <property type="evidence" value="ECO:0007669"/>
    <property type="project" value="UniProtKB-SubCell"/>
</dbReference>
<dbReference type="EMBL" id="FOJA01000001">
    <property type="protein sequence ID" value="SEW23506.1"/>
    <property type="molecule type" value="Genomic_DNA"/>
</dbReference>
<dbReference type="GO" id="GO:0009055">
    <property type="term" value="F:electron transfer activity"/>
    <property type="evidence" value="ECO:0007669"/>
    <property type="project" value="InterPro"/>
</dbReference>
<feature type="binding site" evidence="7">
    <location>
        <position position="270"/>
    </location>
    <ligand>
        <name>Cu cation</name>
        <dbReference type="ChEBI" id="CHEBI:23378"/>
    </ligand>
</feature>
<dbReference type="PANTHER" id="PTHR34192">
    <property type="entry name" value="PLASTOCYANIN MAJOR ISOFORM, CHLOROPLASTIC-RELATED"/>
    <property type="match status" value="1"/>
</dbReference>
<feature type="domain" description="Blue (type 1) copper" evidence="10">
    <location>
        <begin position="237"/>
        <end position="324"/>
    </location>
</feature>
<dbReference type="InterPro" id="IPR000923">
    <property type="entry name" value="BlueCu_1"/>
</dbReference>
<dbReference type="InterPro" id="IPR017533">
    <property type="entry name" value="Halocyanin"/>
</dbReference>
<dbReference type="SUPFAM" id="SSF49503">
    <property type="entry name" value="Cupredoxins"/>
    <property type="match status" value="2"/>
</dbReference>
<reference evidence="11 12" key="1">
    <citation type="submission" date="2016-10" db="EMBL/GenBank/DDBJ databases">
        <authorList>
            <person name="de Groot N.N."/>
        </authorList>
    </citation>
    <scope>NUCLEOTIDE SEQUENCE [LARGE SCALE GENOMIC DNA]</scope>
    <source>
        <strain evidence="11 12">CGMCC 1.5337</strain>
    </source>
</reference>
<organism evidence="11 12">
    <name type="scientific">Halobacterium jilantaiense</name>
    <dbReference type="NCBI Taxonomy" id="355548"/>
    <lineage>
        <taxon>Archaea</taxon>
        <taxon>Methanobacteriati</taxon>
        <taxon>Methanobacteriota</taxon>
        <taxon>Stenosarchaea group</taxon>
        <taxon>Halobacteria</taxon>
        <taxon>Halobacteriales</taxon>
        <taxon>Halobacteriaceae</taxon>
        <taxon>Halobacterium</taxon>
    </lineage>
</organism>
<feature type="binding site" evidence="7">
    <location>
        <position position="318"/>
    </location>
    <ligand>
        <name>Cu cation</name>
        <dbReference type="ChEBI" id="CHEBI:23378"/>
    </ligand>
</feature>
<feature type="binding site" evidence="7">
    <location>
        <position position="310"/>
    </location>
    <ligand>
        <name>Cu cation</name>
        <dbReference type="ChEBI" id="CHEBI:23378"/>
    </ligand>
</feature>
<dbReference type="Gene3D" id="2.60.40.420">
    <property type="entry name" value="Cupredoxins - blue copper proteins"/>
    <property type="match status" value="2"/>
</dbReference>
<keyword evidence="6 9" id="KW-0472">Membrane</keyword>
<dbReference type="InterPro" id="IPR002387">
    <property type="entry name" value="Plastocyanin"/>
</dbReference>
<keyword evidence="2" id="KW-0813">Transport</keyword>
<dbReference type="GO" id="GO:0005507">
    <property type="term" value="F:copper ion binding"/>
    <property type="evidence" value="ECO:0007669"/>
    <property type="project" value="InterPro"/>
</dbReference>
<comment type="cofactor">
    <cofactor evidence="7">
        <name>Cu(2+)</name>
        <dbReference type="ChEBI" id="CHEBI:29036"/>
    </cofactor>
    <text evidence="7">The crystal structure with reduced Cu(1+) has also been determined.</text>
</comment>
<protein>
    <submittedName>
        <fullName evidence="11">Halocyanin domain-containing protein</fullName>
    </submittedName>
</protein>
<dbReference type="PROSITE" id="PS00196">
    <property type="entry name" value="COPPER_BLUE"/>
    <property type="match status" value="1"/>
</dbReference>
<keyword evidence="4" id="KW-0249">Electron transport</keyword>
<dbReference type="Pfam" id="PF00127">
    <property type="entry name" value="Copper-bind"/>
    <property type="match status" value="1"/>
</dbReference>
<dbReference type="PANTHER" id="PTHR34192:SF10">
    <property type="entry name" value="PLASTOCYANIN MAJOR ISOFORM, CHLOROPLASTIC-RELATED"/>
    <property type="match status" value="1"/>
</dbReference>
<feature type="binding site" evidence="7">
    <location>
        <position position="313"/>
    </location>
    <ligand>
        <name>Cu cation</name>
        <dbReference type="ChEBI" id="CHEBI:23378"/>
    </ligand>
</feature>
<dbReference type="InterPro" id="IPR001505">
    <property type="entry name" value="Copper_CuA"/>
</dbReference>
<feature type="transmembrane region" description="Helical" evidence="9">
    <location>
        <begin position="23"/>
        <end position="42"/>
    </location>
</feature>
<dbReference type="AlphaFoldDB" id="A0A1I0Q9N7"/>
<keyword evidence="5 7" id="KW-0186">Copper</keyword>
<evidence type="ECO:0000256" key="5">
    <source>
        <dbReference type="ARBA" id="ARBA00023008"/>
    </source>
</evidence>
<evidence type="ECO:0000256" key="4">
    <source>
        <dbReference type="ARBA" id="ARBA00022982"/>
    </source>
</evidence>
<evidence type="ECO:0000313" key="11">
    <source>
        <dbReference type="EMBL" id="SEW23506.1"/>
    </source>
</evidence>
<keyword evidence="9" id="KW-1133">Transmembrane helix</keyword>
<evidence type="ECO:0000256" key="8">
    <source>
        <dbReference type="SAM" id="MobiDB-lite"/>
    </source>
</evidence>
<evidence type="ECO:0000256" key="1">
    <source>
        <dbReference type="ARBA" id="ARBA00004370"/>
    </source>
</evidence>
<name>A0A1I0Q9N7_9EURY</name>
<sequence length="325" mass="35444">MSSPLDDPDGNWWDRKVNRRETIWLGLSAGWAVSLFGWMLGWTEFGDQNNIGQNYEVSPERYQQKVSAFKDAAGTLSVDDEDYLVPDGEDIYVGAFQWGFDGLPVVVRPGETYKIHLGTYDVQHGFSARNESNLSQQISLQMIPGYEWVLEMSWDDPGTYQVVCNEFCGNGHRSMHGTFLVADHEAVETGTDAGDGQESEPSGPYGGWLTSDETGGAADTFESVVDETGSSSVTVEVGADGNGGPFAYAPAAVRVDRGTTVTFDWVSAGHNVVVEDAPDGSDWSGVDSLDGEGYTHEHTFETAGVYKYYCDPHLRNGMKGVVEVV</sequence>
<keyword evidence="3 7" id="KW-0479">Metal-binding</keyword>
<dbReference type="InterPro" id="IPR008972">
    <property type="entry name" value="Cupredoxin"/>
</dbReference>
<dbReference type="CDD" id="cd04220">
    <property type="entry name" value="Halocyanin"/>
    <property type="match status" value="1"/>
</dbReference>
<dbReference type="Proteomes" id="UP000198518">
    <property type="component" value="Unassembled WGS sequence"/>
</dbReference>
<dbReference type="PRINTS" id="PR00157">
    <property type="entry name" value="PLASTOCYANIN"/>
</dbReference>
<feature type="region of interest" description="Disordered" evidence="8">
    <location>
        <begin position="189"/>
        <end position="213"/>
    </location>
</feature>
<dbReference type="STRING" id="355548.SAMN04487945_2395"/>
<accession>A0A1I0Q9N7</accession>
<gene>
    <name evidence="11" type="ORF">SAMN04487945_2395</name>
</gene>
<evidence type="ECO:0000256" key="6">
    <source>
        <dbReference type="ARBA" id="ARBA00023136"/>
    </source>
</evidence>
<proteinExistence type="predicted"/>
<keyword evidence="12" id="KW-1185">Reference proteome</keyword>
<evidence type="ECO:0000313" key="12">
    <source>
        <dbReference type="Proteomes" id="UP000198518"/>
    </source>
</evidence>
<evidence type="ECO:0000256" key="7">
    <source>
        <dbReference type="PIRSR" id="PIRSR602387-1"/>
    </source>
</evidence>
<evidence type="ECO:0000256" key="9">
    <source>
        <dbReference type="SAM" id="Phobius"/>
    </source>
</evidence>
<evidence type="ECO:0000256" key="3">
    <source>
        <dbReference type="ARBA" id="ARBA00022723"/>
    </source>
</evidence>
<comment type="subcellular location">
    <subcellularLocation>
        <location evidence="1">Membrane</location>
    </subcellularLocation>
</comment>
<evidence type="ECO:0000259" key="10">
    <source>
        <dbReference type="Pfam" id="PF00127"/>
    </source>
</evidence>
<dbReference type="RefSeq" id="WP_245708172.1">
    <property type="nucleotide sequence ID" value="NZ_FOJA01000001.1"/>
</dbReference>
<dbReference type="PROSITE" id="PS00078">
    <property type="entry name" value="COX2"/>
    <property type="match status" value="1"/>
</dbReference>
<evidence type="ECO:0000256" key="2">
    <source>
        <dbReference type="ARBA" id="ARBA00022448"/>
    </source>
</evidence>